<proteinExistence type="predicted"/>
<dbReference type="InterPro" id="IPR001810">
    <property type="entry name" value="F-box_dom"/>
</dbReference>
<feature type="compositionally biased region" description="Basic and acidic residues" evidence="1">
    <location>
        <begin position="574"/>
        <end position="594"/>
    </location>
</feature>
<dbReference type="InterPro" id="IPR032675">
    <property type="entry name" value="LRR_dom_sf"/>
</dbReference>
<sequence>MAPLFAFQAGKKLAISKTQKQYPANTSLSPLHLPEILQLVFSFLSTHSISISVRLVCRQWNSVAQPLIPVRALWKDRTSDKYKHSYVLNRLQHANILEVLFEQTWQLNNTTFAWRELVEKVDALRVGNQLHIRQLDLHRGNFLESRIYGILPKITTLTVLRIEKLVQRTIHVGTILALCPHLRVLYIECSGGYHEIEYDTTPPTSAADDASAWHLQPSRLASLTVKWMHVRQETLELTIKQCPGLQTLRLIELNRTTMQVEPFDRIRLYSVVAEACLGLRLFHLSFLEQVLTVDETKALDRMYFLGLPWTHCETARNLQDPPPSSSTRLDTLSLLSGDIHAYTFFFYLRHPFIANVYTHHLTTLEIILSCAPKNLGVVGDALHQLLCDAPSLLHLLAPEVPYYSEYLDLEGEVDSEGYYRPRRSESEFFRIKKQMWACRGLRTLHLQFESALGPDSPTPEKARIMFGYLARVCPDLRELSIRRSELCLKLEGGLCLLTRIRKLESLRIWTRTTTRFGKRDVEWMAESRPDLRDKNAASENAQPWIPRPLLMLLGKKRMHGGTAHCIEGSNGTGIRHDRTGNDNRHTDDGGDMAGKELTIEDMRGVGSIVELESWQRQLVARRHGKHGPTVAAEDLGSCWPRLEFLGLQFVLLRRDAVVKSEDHLPALFAKIRPRVEFSCNVEKHS</sequence>
<evidence type="ECO:0000259" key="2">
    <source>
        <dbReference type="Pfam" id="PF12937"/>
    </source>
</evidence>
<feature type="region of interest" description="Disordered" evidence="1">
    <location>
        <begin position="565"/>
        <end position="594"/>
    </location>
</feature>
<dbReference type="Proteomes" id="UP000717515">
    <property type="component" value="Unassembled WGS sequence"/>
</dbReference>
<protein>
    <recommendedName>
        <fullName evidence="2">F-box domain-containing protein</fullName>
    </recommendedName>
</protein>
<dbReference type="AlphaFoldDB" id="A0A9P7ZWA5"/>
<name>A0A9P7ZWA5_MORAP</name>
<dbReference type="Gene3D" id="3.80.10.10">
    <property type="entry name" value="Ribonuclease Inhibitor"/>
    <property type="match status" value="1"/>
</dbReference>
<dbReference type="InterPro" id="IPR036047">
    <property type="entry name" value="F-box-like_dom_sf"/>
</dbReference>
<organism evidence="3 4">
    <name type="scientific">Mortierella alpina</name>
    <name type="common">Oleaginous fungus</name>
    <name type="synonym">Mortierella renispora</name>
    <dbReference type="NCBI Taxonomy" id="64518"/>
    <lineage>
        <taxon>Eukaryota</taxon>
        <taxon>Fungi</taxon>
        <taxon>Fungi incertae sedis</taxon>
        <taxon>Mucoromycota</taxon>
        <taxon>Mortierellomycotina</taxon>
        <taxon>Mortierellomycetes</taxon>
        <taxon>Mortierellales</taxon>
        <taxon>Mortierellaceae</taxon>
        <taxon>Mortierella</taxon>
    </lineage>
</organism>
<evidence type="ECO:0000313" key="3">
    <source>
        <dbReference type="EMBL" id="KAG9319352.1"/>
    </source>
</evidence>
<dbReference type="SUPFAM" id="SSF81383">
    <property type="entry name" value="F-box domain"/>
    <property type="match status" value="1"/>
</dbReference>
<evidence type="ECO:0000313" key="4">
    <source>
        <dbReference type="Proteomes" id="UP000717515"/>
    </source>
</evidence>
<feature type="domain" description="F-box" evidence="2">
    <location>
        <begin position="34"/>
        <end position="64"/>
    </location>
</feature>
<dbReference type="Gene3D" id="1.20.1280.50">
    <property type="match status" value="1"/>
</dbReference>
<evidence type="ECO:0000256" key="1">
    <source>
        <dbReference type="SAM" id="MobiDB-lite"/>
    </source>
</evidence>
<dbReference type="Pfam" id="PF12937">
    <property type="entry name" value="F-box-like"/>
    <property type="match status" value="1"/>
</dbReference>
<comment type="caution">
    <text evidence="3">The sequence shown here is derived from an EMBL/GenBank/DDBJ whole genome shotgun (WGS) entry which is preliminary data.</text>
</comment>
<dbReference type="EMBL" id="JAIFTL010000482">
    <property type="protein sequence ID" value="KAG9319352.1"/>
    <property type="molecule type" value="Genomic_DNA"/>
</dbReference>
<gene>
    <name evidence="3" type="ORF">KVV02_005620</name>
</gene>
<reference evidence="3" key="1">
    <citation type="submission" date="2021-07" db="EMBL/GenBank/DDBJ databases">
        <title>Draft genome of Mortierella alpina, strain LL118, isolated from an aspen leaf litter sample.</title>
        <authorList>
            <person name="Yang S."/>
            <person name="Vinatzer B.A."/>
        </authorList>
    </citation>
    <scope>NUCLEOTIDE SEQUENCE</scope>
    <source>
        <strain evidence="3">LL118</strain>
    </source>
</reference>
<accession>A0A9P7ZWA5</accession>